<comment type="caution">
    <text evidence="4">The sequence shown here is derived from an EMBL/GenBank/DDBJ whole genome shotgun (WGS) entry which is preliminary data.</text>
</comment>
<dbReference type="CDD" id="cd07149">
    <property type="entry name" value="ALDH_y4uC"/>
    <property type="match status" value="1"/>
</dbReference>
<dbReference type="Proteomes" id="UP000660110">
    <property type="component" value="Unassembled WGS sequence"/>
</dbReference>
<dbReference type="AlphaFoldDB" id="A0A917EUP6"/>
<dbReference type="RefSeq" id="WP_188376728.1">
    <property type="nucleotide sequence ID" value="NZ_BMEL01000001.1"/>
</dbReference>
<dbReference type="Pfam" id="PF00171">
    <property type="entry name" value="Aldedh"/>
    <property type="match status" value="1"/>
</dbReference>
<dbReference type="EMBL" id="BMEL01000001">
    <property type="protein sequence ID" value="GGF16684.1"/>
    <property type="molecule type" value="Genomic_DNA"/>
</dbReference>
<evidence type="ECO:0000313" key="4">
    <source>
        <dbReference type="EMBL" id="GGF16684.1"/>
    </source>
</evidence>
<dbReference type="FunFam" id="3.40.605.10:FF:000007">
    <property type="entry name" value="NAD/NADP-dependent betaine aldehyde dehydrogenase"/>
    <property type="match status" value="1"/>
</dbReference>
<accession>A0A917EUP6</accession>
<protein>
    <submittedName>
        <fullName evidence="4">Aldehyde dehydrogenase</fullName>
    </submittedName>
</protein>
<dbReference type="InterPro" id="IPR016161">
    <property type="entry name" value="Ald_DH/histidinol_DH"/>
</dbReference>
<dbReference type="InterPro" id="IPR016162">
    <property type="entry name" value="Ald_DH_N"/>
</dbReference>
<comment type="similarity">
    <text evidence="1">Belongs to the aldehyde dehydrogenase family.</text>
</comment>
<reference evidence="4" key="1">
    <citation type="journal article" date="2014" name="Int. J. Syst. Evol. Microbiol.">
        <title>Complete genome sequence of Corynebacterium casei LMG S-19264T (=DSM 44701T), isolated from a smear-ripened cheese.</title>
        <authorList>
            <consortium name="US DOE Joint Genome Institute (JGI-PGF)"/>
            <person name="Walter F."/>
            <person name="Albersmeier A."/>
            <person name="Kalinowski J."/>
            <person name="Ruckert C."/>
        </authorList>
    </citation>
    <scope>NUCLEOTIDE SEQUENCE</scope>
    <source>
        <strain evidence="4">CGMCC 1.12153</strain>
    </source>
</reference>
<dbReference type="InterPro" id="IPR051020">
    <property type="entry name" value="ALDH-related_metabolic_enz"/>
</dbReference>
<name>A0A917EUP6_HALAA</name>
<evidence type="ECO:0000256" key="1">
    <source>
        <dbReference type="ARBA" id="ARBA00009986"/>
    </source>
</evidence>
<dbReference type="PANTHER" id="PTHR42991">
    <property type="entry name" value="ALDEHYDE DEHYDROGENASE"/>
    <property type="match status" value="1"/>
</dbReference>
<reference evidence="4" key="2">
    <citation type="submission" date="2020-09" db="EMBL/GenBank/DDBJ databases">
        <authorList>
            <person name="Sun Q."/>
            <person name="Zhou Y."/>
        </authorList>
    </citation>
    <scope>NUCLEOTIDE SEQUENCE</scope>
    <source>
        <strain evidence="4">CGMCC 1.12153</strain>
    </source>
</reference>
<sequence length="476" mass="52115">MSKDYQLYINGEWTSTDDQLEVLNKYTQETYAKVAKASNKDVEAAVSAAEKAYQTNKMTPYERYEILKRVSELLIENQEDLAQNITFEAGKPLKQARTEVERAAQTFEISAEEAKRIHGEGVPVEAAPGSENRMAFTIRVPVGVVGAISPFNFPINLVAHKIGPAIAAGNSVVLKPASKTPISALKLAELFHEAGLPKGFLNVVVGSGSTVGNQMMEDSRINLYTFTGSAEVGLKLKQNTGINKLILELGNNSPVIIDKEADIEKAAQNTAAKSFAFAGQVCISVQRLYVHEEVRDSFEKEFLNAIKQLNVGDPNDPKTDVGPMIGEDEAKRAVEWIEEAKQAGATILEGGKREGALLQPTVIKDVSHDMKVVCEEVFAPVVTLIPFSDIKECIKEVNASPYGLQGGIFTKNLDTAFYAARNVEVGGFMINDASQYRVDLMPYGGVKDSGWGKEGPKYSIEEMTEERLIVMNLDQR</sequence>
<dbReference type="Gene3D" id="3.40.309.10">
    <property type="entry name" value="Aldehyde Dehydrogenase, Chain A, domain 2"/>
    <property type="match status" value="1"/>
</dbReference>
<dbReference type="InterPro" id="IPR015590">
    <property type="entry name" value="Aldehyde_DH_dom"/>
</dbReference>
<proteinExistence type="inferred from homology"/>
<organism evidence="4 5">
    <name type="scientific">Halobacillus andaensis</name>
    <dbReference type="NCBI Taxonomy" id="1176239"/>
    <lineage>
        <taxon>Bacteria</taxon>
        <taxon>Bacillati</taxon>
        <taxon>Bacillota</taxon>
        <taxon>Bacilli</taxon>
        <taxon>Bacillales</taxon>
        <taxon>Bacillaceae</taxon>
        <taxon>Halobacillus</taxon>
    </lineage>
</organism>
<keyword evidence="2" id="KW-0560">Oxidoreductase</keyword>
<feature type="domain" description="Aldehyde dehydrogenase" evidence="3">
    <location>
        <begin position="13"/>
        <end position="467"/>
    </location>
</feature>
<evidence type="ECO:0000313" key="5">
    <source>
        <dbReference type="Proteomes" id="UP000660110"/>
    </source>
</evidence>
<dbReference type="GO" id="GO:0008911">
    <property type="term" value="F:lactaldehyde dehydrogenase (NAD+) activity"/>
    <property type="evidence" value="ECO:0007669"/>
    <property type="project" value="TreeGrafter"/>
</dbReference>
<keyword evidence="5" id="KW-1185">Reference proteome</keyword>
<gene>
    <name evidence="4" type="ORF">GCM10010954_14120</name>
</gene>
<evidence type="ECO:0000259" key="3">
    <source>
        <dbReference type="Pfam" id="PF00171"/>
    </source>
</evidence>
<dbReference type="Gene3D" id="3.40.605.10">
    <property type="entry name" value="Aldehyde Dehydrogenase, Chain A, domain 1"/>
    <property type="match status" value="1"/>
</dbReference>
<dbReference type="PANTHER" id="PTHR42991:SF1">
    <property type="entry name" value="ALDEHYDE DEHYDROGENASE"/>
    <property type="match status" value="1"/>
</dbReference>
<dbReference type="InterPro" id="IPR016163">
    <property type="entry name" value="Ald_DH_C"/>
</dbReference>
<dbReference type="SUPFAM" id="SSF53720">
    <property type="entry name" value="ALDH-like"/>
    <property type="match status" value="1"/>
</dbReference>
<evidence type="ECO:0000256" key="2">
    <source>
        <dbReference type="ARBA" id="ARBA00023002"/>
    </source>
</evidence>